<name>A0A380DPY4_STAAU</name>
<dbReference type="GO" id="GO:0007155">
    <property type="term" value="P:cell adhesion"/>
    <property type="evidence" value="ECO:0007669"/>
    <property type="project" value="InterPro"/>
</dbReference>
<evidence type="ECO:0000256" key="5">
    <source>
        <dbReference type="ARBA" id="ARBA00023088"/>
    </source>
</evidence>
<comment type="subcellular location">
    <subcellularLocation>
        <location evidence="1">Secreted</location>
        <location evidence="1">Cell wall</location>
    </subcellularLocation>
</comment>
<dbReference type="EMBL" id="UHAQ01000002">
    <property type="protein sequence ID" value="SUK40027.1"/>
    <property type="molecule type" value="Genomic_DNA"/>
</dbReference>
<organism evidence="7 8">
    <name type="scientific">Staphylococcus aureus</name>
    <dbReference type="NCBI Taxonomy" id="1280"/>
    <lineage>
        <taxon>Bacteria</taxon>
        <taxon>Bacillati</taxon>
        <taxon>Bacillota</taxon>
        <taxon>Bacilli</taxon>
        <taxon>Bacillales</taxon>
        <taxon>Staphylococcaceae</taxon>
        <taxon>Staphylococcus</taxon>
    </lineage>
</organism>
<keyword evidence="3" id="KW-0964">Secreted</keyword>
<evidence type="ECO:0000256" key="6">
    <source>
        <dbReference type="SAM" id="SignalP"/>
    </source>
</evidence>
<dbReference type="SUPFAM" id="SSF49401">
    <property type="entry name" value="Bacterial adhesins"/>
    <property type="match status" value="1"/>
</dbReference>
<proteinExistence type="predicted"/>
<dbReference type="Proteomes" id="UP000254502">
    <property type="component" value="Unassembled WGS sequence"/>
</dbReference>
<evidence type="ECO:0000313" key="8">
    <source>
        <dbReference type="Proteomes" id="UP000254502"/>
    </source>
</evidence>
<keyword evidence="5" id="KW-0572">Peptidoglycan-anchor</keyword>
<evidence type="ECO:0000256" key="1">
    <source>
        <dbReference type="ARBA" id="ARBA00004191"/>
    </source>
</evidence>
<dbReference type="InterPro" id="IPR008966">
    <property type="entry name" value="Adhesion_dom_sf"/>
</dbReference>
<accession>A0A380DPY4</accession>
<dbReference type="AlphaFoldDB" id="A0A380DPY4"/>
<reference evidence="7 8" key="1">
    <citation type="submission" date="2018-06" db="EMBL/GenBank/DDBJ databases">
        <authorList>
            <consortium name="Pathogen Informatics"/>
            <person name="Doyle S."/>
        </authorList>
    </citation>
    <scope>NUCLEOTIDE SEQUENCE [LARGE SCALE GENOMIC DNA]</scope>
    <source>
        <strain evidence="7 8">NCTC5664</strain>
    </source>
</reference>
<keyword evidence="2" id="KW-0134">Cell wall</keyword>
<evidence type="ECO:0000256" key="3">
    <source>
        <dbReference type="ARBA" id="ARBA00022525"/>
    </source>
</evidence>
<evidence type="ECO:0000256" key="2">
    <source>
        <dbReference type="ARBA" id="ARBA00022512"/>
    </source>
</evidence>
<gene>
    <name evidence="7" type="primary">cna_1</name>
    <name evidence="7" type="ORF">NCTC5664_00994</name>
</gene>
<evidence type="ECO:0000256" key="4">
    <source>
        <dbReference type="ARBA" id="ARBA00022729"/>
    </source>
</evidence>
<sequence>MNKNVLKFMVFIMLLNIITPLFNKNDALAARDISSTNVTDLTVSPSKIEDGGKTTVKMTFDDKNGKIQNGDTIKVAWPTSGTVKIEGYSKTVPLTVKGETGGSSSYYTRRCNNYIQ</sequence>
<dbReference type="InterPro" id="IPR011252">
    <property type="entry name" value="Fibrogen-bd_dom1"/>
</dbReference>
<protein>
    <submittedName>
        <fullName evidence="7">Collagen adhesin</fullName>
    </submittedName>
</protein>
<keyword evidence="7" id="KW-0176">Collagen</keyword>
<evidence type="ECO:0000313" key="7">
    <source>
        <dbReference type="EMBL" id="SUK40027.1"/>
    </source>
</evidence>
<keyword evidence="4 6" id="KW-0732">Signal</keyword>
<feature type="chain" id="PRO_5016772665" evidence="6">
    <location>
        <begin position="30"/>
        <end position="116"/>
    </location>
</feature>
<dbReference type="Gene3D" id="2.60.40.1280">
    <property type="match status" value="1"/>
</dbReference>
<feature type="signal peptide" evidence="6">
    <location>
        <begin position="1"/>
        <end position="29"/>
    </location>
</feature>